<dbReference type="Gene3D" id="3.30.70.270">
    <property type="match status" value="1"/>
</dbReference>
<sequence>MQSWRQRLASVLEWSITDKSILLMGLVAPILVGYALFTQYLLGRPDVTRLAHVGPLLELRQILLAFIAGTGVIALSGLVIRRRNPHCLPLQYVATLYYAGILVTSSYYVGTMTFCTGVVALGAPVFGFILLERQVIWAATVPALTALAGLGYATAYGWLPYAPIVAPPQDATANLFWMNAIYLLTAPHLLVILLLADQTLCRWRVREDLVRTLSLTDPLTGIANRRHVLDLLEKEVARTVRHGPPLAVAVLDLDHFKRINDTWGHPAGDAVLQAAARELGACVRRNDTVGRFGGEEFMLLLPDTPLEGAKALAERCRARLEALDIRAENGERIPLTGSFGLVSNEQDLSAEAEALVKAADAALYRAKAGGRNRVEAVALPPAG</sequence>
<comment type="cofactor">
    <cofactor evidence="1">
        <name>Mg(2+)</name>
        <dbReference type="ChEBI" id="CHEBI:18420"/>
    </cofactor>
</comment>
<dbReference type="PANTHER" id="PTHR45138:SF24">
    <property type="entry name" value="DIGUANYLATE CYCLASE DGCC-RELATED"/>
    <property type="match status" value="1"/>
</dbReference>
<dbReference type="RefSeq" id="WP_130411265.1">
    <property type="nucleotide sequence ID" value="NZ_SHKX01000010.1"/>
</dbReference>
<dbReference type="OrthoDB" id="9812260at2"/>
<dbReference type="FunFam" id="3.30.70.270:FF:000001">
    <property type="entry name" value="Diguanylate cyclase domain protein"/>
    <property type="match status" value="1"/>
</dbReference>
<dbReference type="GO" id="GO:0052621">
    <property type="term" value="F:diguanylate cyclase activity"/>
    <property type="evidence" value="ECO:0007669"/>
    <property type="project" value="UniProtKB-EC"/>
</dbReference>
<dbReference type="Pfam" id="PF00990">
    <property type="entry name" value="GGDEF"/>
    <property type="match status" value="1"/>
</dbReference>
<dbReference type="CDD" id="cd01949">
    <property type="entry name" value="GGDEF"/>
    <property type="match status" value="1"/>
</dbReference>
<feature type="transmembrane region" description="Helical" evidence="3">
    <location>
        <begin position="87"/>
        <end position="105"/>
    </location>
</feature>
<gene>
    <name evidence="5" type="ORF">EV700_0991</name>
</gene>
<feature type="transmembrane region" description="Helical" evidence="3">
    <location>
        <begin position="175"/>
        <end position="196"/>
    </location>
</feature>
<organism evidence="5 6">
    <name type="scientific">Fluviicoccus keumensis</name>
    <dbReference type="NCBI Taxonomy" id="1435465"/>
    <lineage>
        <taxon>Bacteria</taxon>
        <taxon>Pseudomonadati</taxon>
        <taxon>Pseudomonadota</taxon>
        <taxon>Gammaproteobacteria</taxon>
        <taxon>Moraxellales</taxon>
        <taxon>Moraxellaceae</taxon>
        <taxon>Fluviicoccus</taxon>
    </lineage>
</organism>
<feature type="transmembrane region" description="Helical" evidence="3">
    <location>
        <begin position="62"/>
        <end position="80"/>
    </location>
</feature>
<comment type="caution">
    <text evidence="5">The sequence shown here is derived from an EMBL/GenBank/DDBJ whole genome shotgun (WGS) entry which is preliminary data.</text>
</comment>
<evidence type="ECO:0000256" key="2">
    <source>
        <dbReference type="ARBA" id="ARBA00012528"/>
    </source>
</evidence>
<dbReference type="PROSITE" id="PS50887">
    <property type="entry name" value="GGDEF"/>
    <property type="match status" value="1"/>
</dbReference>
<keyword evidence="3" id="KW-1133">Transmembrane helix</keyword>
<reference evidence="5 6" key="1">
    <citation type="submission" date="2019-02" db="EMBL/GenBank/DDBJ databases">
        <title>Genomic Encyclopedia of Type Strains, Phase IV (KMG-IV): sequencing the most valuable type-strain genomes for metagenomic binning, comparative biology and taxonomic classification.</title>
        <authorList>
            <person name="Goeker M."/>
        </authorList>
    </citation>
    <scope>NUCLEOTIDE SEQUENCE [LARGE SCALE GENOMIC DNA]</scope>
    <source>
        <strain evidence="5 6">DSM 105135</strain>
    </source>
</reference>
<feature type="domain" description="GGDEF" evidence="4">
    <location>
        <begin position="244"/>
        <end position="379"/>
    </location>
</feature>
<dbReference type="InterPro" id="IPR029787">
    <property type="entry name" value="Nucleotide_cyclase"/>
</dbReference>
<dbReference type="InterPro" id="IPR050469">
    <property type="entry name" value="Diguanylate_Cyclase"/>
</dbReference>
<evidence type="ECO:0000313" key="6">
    <source>
        <dbReference type="Proteomes" id="UP000292423"/>
    </source>
</evidence>
<feature type="transmembrane region" description="Helical" evidence="3">
    <location>
        <begin position="21"/>
        <end position="42"/>
    </location>
</feature>
<proteinExistence type="predicted"/>
<dbReference type="SUPFAM" id="SSF55073">
    <property type="entry name" value="Nucleotide cyclase"/>
    <property type="match status" value="1"/>
</dbReference>
<dbReference type="NCBIfam" id="TIGR00254">
    <property type="entry name" value="GGDEF"/>
    <property type="match status" value="1"/>
</dbReference>
<dbReference type="Proteomes" id="UP000292423">
    <property type="component" value="Unassembled WGS sequence"/>
</dbReference>
<keyword evidence="3" id="KW-0812">Transmembrane</keyword>
<dbReference type="GO" id="GO:1902201">
    <property type="term" value="P:negative regulation of bacterial-type flagellum-dependent cell motility"/>
    <property type="evidence" value="ECO:0007669"/>
    <property type="project" value="TreeGrafter"/>
</dbReference>
<evidence type="ECO:0000313" key="5">
    <source>
        <dbReference type="EMBL" id="RZU48020.1"/>
    </source>
</evidence>
<dbReference type="EMBL" id="SHKX01000010">
    <property type="protein sequence ID" value="RZU48020.1"/>
    <property type="molecule type" value="Genomic_DNA"/>
</dbReference>
<dbReference type="EC" id="2.7.7.65" evidence="2"/>
<dbReference type="PANTHER" id="PTHR45138">
    <property type="entry name" value="REGULATORY COMPONENTS OF SENSORY TRANSDUCTION SYSTEM"/>
    <property type="match status" value="1"/>
</dbReference>
<dbReference type="AlphaFoldDB" id="A0A4Q7ZBP4"/>
<dbReference type="GO" id="GO:0043709">
    <property type="term" value="P:cell adhesion involved in single-species biofilm formation"/>
    <property type="evidence" value="ECO:0007669"/>
    <property type="project" value="TreeGrafter"/>
</dbReference>
<dbReference type="SMART" id="SM00267">
    <property type="entry name" value="GGDEF"/>
    <property type="match status" value="1"/>
</dbReference>
<dbReference type="InterPro" id="IPR043128">
    <property type="entry name" value="Rev_trsase/Diguanyl_cyclase"/>
</dbReference>
<dbReference type="InterPro" id="IPR000160">
    <property type="entry name" value="GGDEF_dom"/>
</dbReference>
<accession>A0A4Q7ZBP4</accession>
<evidence type="ECO:0000259" key="4">
    <source>
        <dbReference type="PROSITE" id="PS50887"/>
    </source>
</evidence>
<name>A0A4Q7ZBP4_9GAMM</name>
<keyword evidence="3" id="KW-0472">Membrane</keyword>
<feature type="transmembrane region" description="Helical" evidence="3">
    <location>
        <begin position="111"/>
        <end position="131"/>
    </location>
</feature>
<evidence type="ECO:0000256" key="1">
    <source>
        <dbReference type="ARBA" id="ARBA00001946"/>
    </source>
</evidence>
<evidence type="ECO:0000256" key="3">
    <source>
        <dbReference type="SAM" id="Phobius"/>
    </source>
</evidence>
<dbReference type="GO" id="GO:0005886">
    <property type="term" value="C:plasma membrane"/>
    <property type="evidence" value="ECO:0007669"/>
    <property type="project" value="TreeGrafter"/>
</dbReference>
<keyword evidence="6" id="KW-1185">Reference proteome</keyword>
<protein>
    <recommendedName>
        <fullName evidence="2">diguanylate cyclase</fullName>
        <ecNumber evidence="2">2.7.7.65</ecNumber>
    </recommendedName>
</protein>
<feature type="transmembrane region" description="Helical" evidence="3">
    <location>
        <begin position="136"/>
        <end position="155"/>
    </location>
</feature>